<feature type="repeat" description="WD" evidence="3">
    <location>
        <begin position="2115"/>
        <end position="2154"/>
    </location>
</feature>
<dbReference type="Gene3D" id="2.130.10.10">
    <property type="entry name" value="YVTN repeat-like/Quinoprotein amine dehydrogenase"/>
    <property type="match status" value="5"/>
</dbReference>
<dbReference type="CTD" id="7011"/>
<dbReference type="GO" id="GO:0005697">
    <property type="term" value="C:telomerase holoenzyme complex"/>
    <property type="evidence" value="ECO:0007669"/>
    <property type="project" value="TreeGrafter"/>
</dbReference>
<dbReference type="Pfam" id="PF05729">
    <property type="entry name" value="NACHT"/>
    <property type="match status" value="1"/>
</dbReference>
<sequence length="2590" mass="288563">MKALTLLQSGSDFDQRYKPSLLSNYAPSLENRVLAESSSTLSQCFTKPPSWMTHTPSLSCPSLQPSSLSSTVSTSPLLSSSTSTLLCGSTSSSRCTSHLLSTENTQLKRDPLLFPLSSLTYPSVRSTLLTPSSAPHLPLPAPTEVQQKQPSEDERERCSVDTPSQGSEYGSTDNEDPELCSEMLVVDLELAEEEEEEQIIAPDEEFAVRKDRVDSQLEELKDKKYHLLNAVCSSLVMKTCAPGDKDWDCEGKVWARVMNLSEDISKSDPEFLLKVAVYTRQELNIRITANFLLALAAHLPATKPHLRRYFCAAIQLPSDWLEVAKIYSTCFRSSLPSCLKKALTDKFKQFSEYHLAKYNTRKHQCKHNKKPKPKEVSVEQWAKWAHLVGAEPQALQKYLQKGARRGVDKKERKFNLKKMIERLHIKEPAEHVMAILGKRYPADVQAFSRSGLNGTWQKELSGKRMRLKQPDTWERLLSQKGNKAASWEQLIDSKSLPFMAMLRNMRNMITQGISERHHQKILARLASKSSVIQSRQFPFRFLSAYKVILELGSTALKAEEEFPSSTDILKEILKKVPKSKRNRSLDWESAKRKRLRVALGVPFVFRIFKMKQKLWKKASQRCYTDELLARYRTALEKAVQISCRYNIPPLPGRTLVICNADMSDYRNNKDEYHFCLPPDPEDKRGEDEQPRKRKETDSVSIQELAVLLSLMITNCCEHAQFVLQLVGNKSKEVTLQSDALLDNVRPVLRQVKEFVKMDSSERDKEYKNILTEMMADKTHVDNIIDLSCYHGSCEPDIARYKKEVNKNALVVTLLLSSYSDDSPPSDPNTLKLVGFSEQILKFISERGSSRLLDHVEHMDKLHAVPPPPHTKEEREGAVAVLTLPTTPKFRWRGVRVFVSSTFRDMHAERDVLVRRVFPELRRRAAPHGLHLQEVDLRWGVTEEETGRALELCLGEVCRSQLLLGLLGERYGLVPPCPSLPDSPQYHWMSSAPSGLSITEMEISQFQALWADSAASRMLCYFRSPNLPRSVPVAWRADFAAESKEGESKMADLKSRILSSGAKVMENYPCEWGGVVDGKPYVKSLEEFEKTVLEDVWGTLQKLFIEEVDETDLSSEVKEQEVHQDALQRQFYGRGKLVSMAMEKVKETQKKGGILLVEGGPGEGKTVFMAGLANALQTPEKSQKTQRYDVISYSTAASQSACRVENLLGCLIHWLRNRREGNEEEEKLSSSSSYKELLDEFDTLLSDMKKGQSLALLVDGADLVQDAQSRLVSDWIPPNLPQCVSLVLSVTTNSALQQTLLKKKGSISLALGQLALPDRKEIVQKELSVYGKKLSDSAFNNQLQTLLMKKGAVSPLYLHHACEELRSYASFEKMKENLQTLPQTLCQLVQHSLLRLVSQYRQWALGWALGALAVSSTGLRERDLYAVLSMCNDLSRNEGQVTWQEVLHRARHPQNRIPMATFTQMARCLQSLIGPSNAHKPDDFLMLSNPEVMSAFEQLFLSEEEDQTRAHLLLSAYLWVQADPQGKDTFLHCDSDALIHLPSHLRSSGQWPALSHLLSSYYFLYANVRLGLLHHLLETYASFDGVNTGDMEDCRRFLRQEAPLLSHWPALFLQQALNKSDGSSAHLWARGVMARGGGRGGRVVQWLNKAELTGSRETTEAVGALVSTFQSEPTCVVVSPGGDVIAVGTVQGTLHFYSAQTGQEVKSLVSNSDGISGCVFLKEGLLGSTSYDGQIEVWDVQSGCRVTHVDAHTNRITGSDVSRDRKHLATVSLDFSIKVWSSPQGTLVANMWSPSPLNCVTFDPEGQRVAVGCWDGSVRMWNWLQDTVQPLLGHERSVRSLSFSPCGSVLCSGSICGEVRLWSVPALACVGSFQAHSGSAQALSFLQEGRLLLSAGSDTTIQLWSGGLGRSVGVLGEERKLSRYSQRSSRHKTTTAAAAALFVAVASGYAAVGYHGDGVKVFHLETGERVWASEGLLVSLPCLLWLESQEPEVLVAGCGDHHLRVWKMQRAKGAVSLALQGTFGAQQGPITALAQSTTYVASASDDFTIALWSVGDLSSEAWIEPSEVCLLRGHGGGVTCLSFSPSQQELLSGGKDQALLVWSLSSSPPSLSQSLPHCHGDWITGCAWTSNGVVSCSRDGRLRVWDIQTGSCVTEILASSSLSSLCCVADYVMAGSVDGLLVVWKRLTGMRITQIQAHHSCVHHCAALPNTDGNQISREEELMVATASDDGTVKLWQPLQVHHHSTLHSHTGGVEAVVTSQTGEPTLFTVSQDLSLRTWTVATALELPASLRNCVTALCFLYGGQLLVAGCESGRVEIWHHNKVICCNQVSDRGVTAFSSMPDDRLAVGSWDSYVYIWKIHWDPQQHSASMEKVCSYQMQSPVRHLHYCNWLLGVCNSGEVFKVEEPADDWKNCLNNWANGHRILSVLENDTKSCWMAGEYNGKLIFGFMLCMSPSSPLCSSFCENEVDRDPEVEAEMKLPWISAIAMQGSFVVYGDVKGNLWFGQSSNTDSWDNTSAHSDRISVLRLTEKRIISASYDRTVKLWDRRTKKQVGMFVCEGPVQALEVAPQEPREMVCADGLGKLYFLSWTE</sequence>
<dbReference type="PROSITE" id="PS50082">
    <property type="entry name" value="WD_REPEATS_2"/>
    <property type="match status" value="7"/>
</dbReference>
<feature type="repeat" description="WD" evidence="3">
    <location>
        <begin position="1872"/>
        <end position="1904"/>
    </location>
</feature>
<keyword evidence="7" id="KW-1185">Reference proteome</keyword>
<dbReference type="Gene3D" id="3.40.50.410">
    <property type="entry name" value="von Willebrand factor, type A domain"/>
    <property type="match status" value="1"/>
</dbReference>
<dbReference type="InterPro" id="IPR037214">
    <property type="entry name" value="TROVE_dom_sf"/>
</dbReference>
<dbReference type="OrthoDB" id="427368at2759"/>
<protein>
    <submittedName>
        <fullName evidence="8">Telomerase protein component 1</fullName>
    </submittedName>
</protein>
<dbReference type="SUPFAM" id="SSF75011">
    <property type="entry name" value="3-carboxy-cis,cis-mucoante lactonizing enzyme"/>
    <property type="match status" value="1"/>
</dbReference>
<dbReference type="Pfam" id="PF13271">
    <property type="entry name" value="DUF4062"/>
    <property type="match status" value="1"/>
</dbReference>
<reference evidence="8" key="1">
    <citation type="submission" date="2025-08" db="UniProtKB">
        <authorList>
            <consortium name="RefSeq"/>
        </authorList>
    </citation>
    <scope>IDENTIFICATION</scope>
</reference>
<dbReference type="PROSITE" id="PS00678">
    <property type="entry name" value="WD_REPEATS_1"/>
    <property type="match status" value="2"/>
</dbReference>
<dbReference type="InterPro" id="IPR045804">
    <property type="entry name" value="DUF5920"/>
</dbReference>
<evidence type="ECO:0000259" key="6">
    <source>
        <dbReference type="PROSITE" id="PS50988"/>
    </source>
</evidence>
<organism evidence="7 8">
    <name type="scientific">Clupea harengus</name>
    <name type="common">Atlantic herring</name>
    <dbReference type="NCBI Taxonomy" id="7950"/>
    <lineage>
        <taxon>Eukaryota</taxon>
        <taxon>Metazoa</taxon>
        <taxon>Chordata</taxon>
        <taxon>Craniata</taxon>
        <taxon>Vertebrata</taxon>
        <taxon>Euteleostomi</taxon>
        <taxon>Actinopterygii</taxon>
        <taxon>Neopterygii</taxon>
        <taxon>Teleostei</taxon>
        <taxon>Clupei</taxon>
        <taxon>Clupeiformes</taxon>
        <taxon>Clupeoidei</taxon>
        <taxon>Clupeidae</taxon>
        <taxon>Clupea</taxon>
    </lineage>
</organism>
<dbReference type="Pfam" id="PF00400">
    <property type="entry name" value="WD40"/>
    <property type="match status" value="5"/>
</dbReference>
<dbReference type="InterPro" id="IPR020472">
    <property type="entry name" value="WD40_PAC1"/>
</dbReference>
<feature type="compositionally biased region" description="Basic and acidic residues" evidence="4">
    <location>
        <begin position="680"/>
        <end position="696"/>
    </location>
</feature>
<feature type="repeat" description="WD" evidence="3">
    <location>
        <begin position="1796"/>
        <end position="1821"/>
    </location>
</feature>
<dbReference type="GO" id="GO:0070034">
    <property type="term" value="F:telomerase RNA binding"/>
    <property type="evidence" value="ECO:0007669"/>
    <property type="project" value="TreeGrafter"/>
</dbReference>
<feature type="region of interest" description="Disordered" evidence="4">
    <location>
        <begin position="676"/>
        <end position="696"/>
    </location>
</feature>
<dbReference type="InterPro" id="IPR019775">
    <property type="entry name" value="WD40_repeat_CS"/>
</dbReference>
<feature type="domain" description="NACHT" evidence="5">
    <location>
        <begin position="1152"/>
        <end position="1361"/>
    </location>
</feature>
<dbReference type="InterPro" id="IPR056829">
    <property type="entry name" value="Beta-prop_TEP1_2nd"/>
</dbReference>
<feature type="domain" description="TROVE" evidence="6">
    <location>
        <begin position="208"/>
        <end position="652"/>
    </location>
</feature>
<dbReference type="CDD" id="cd00200">
    <property type="entry name" value="WD40"/>
    <property type="match status" value="1"/>
</dbReference>
<dbReference type="InterPro" id="IPR027417">
    <property type="entry name" value="P-loop_NTPase"/>
</dbReference>
<keyword evidence="1 3" id="KW-0853">WD repeat</keyword>
<dbReference type="InterPro" id="IPR008858">
    <property type="entry name" value="TROVE_dom"/>
</dbReference>
<gene>
    <name evidence="8" type="primary">tep1</name>
</gene>
<name>A0A6P3VGF4_CLUHA</name>
<evidence type="ECO:0000256" key="4">
    <source>
        <dbReference type="SAM" id="MobiDB-lite"/>
    </source>
</evidence>
<dbReference type="Gene3D" id="3.40.50.300">
    <property type="entry name" value="P-loop containing nucleotide triphosphate hydrolases"/>
    <property type="match status" value="1"/>
</dbReference>
<dbReference type="InterPro" id="IPR025139">
    <property type="entry name" value="DUF4062"/>
</dbReference>
<proteinExistence type="predicted"/>
<dbReference type="Proteomes" id="UP000515152">
    <property type="component" value="Chromosome 22"/>
</dbReference>
<dbReference type="Pfam" id="PF05731">
    <property type="entry name" value="TROVE"/>
    <property type="match status" value="1"/>
</dbReference>
<dbReference type="GO" id="GO:0000722">
    <property type="term" value="P:telomere maintenance via recombination"/>
    <property type="evidence" value="ECO:0007669"/>
    <property type="project" value="TreeGrafter"/>
</dbReference>
<feature type="region of interest" description="Disordered" evidence="4">
    <location>
        <begin position="131"/>
        <end position="178"/>
    </location>
</feature>
<feature type="repeat" description="WD" evidence="3">
    <location>
        <begin position="1748"/>
        <end position="1789"/>
    </location>
</feature>
<dbReference type="InterPro" id="IPR001680">
    <property type="entry name" value="WD40_rpt"/>
</dbReference>
<dbReference type="PANTHER" id="PTHR44791">
    <property type="entry name" value="TELOMERASE PROTEIN COMPONENT 1 TEP1"/>
    <property type="match status" value="1"/>
</dbReference>
<evidence type="ECO:0000256" key="3">
    <source>
        <dbReference type="PROSITE-ProRule" id="PRU00221"/>
    </source>
</evidence>
<accession>A0A6P3VGF4</accession>
<dbReference type="PROSITE" id="PS50294">
    <property type="entry name" value="WD_REPEATS_REGION"/>
    <property type="match status" value="4"/>
</dbReference>
<keyword evidence="2" id="KW-0677">Repeat</keyword>
<dbReference type="Gene3D" id="1.25.40.370">
    <property type="match status" value="1"/>
</dbReference>
<feature type="repeat" description="WD" evidence="3">
    <location>
        <begin position="2515"/>
        <end position="2554"/>
    </location>
</feature>
<dbReference type="Pfam" id="PF19334">
    <property type="entry name" value="DUF5920"/>
    <property type="match status" value="1"/>
</dbReference>
<dbReference type="InterPro" id="IPR052652">
    <property type="entry name" value="Telomerase_Complex_Comp"/>
</dbReference>
<evidence type="ECO:0000313" key="8">
    <source>
        <dbReference type="RefSeq" id="XP_012670747.2"/>
    </source>
</evidence>
<dbReference type="Pfam" id="PF25047">
    <property type="entry name" value="Beta-prop_TEP1_2nd"/>
    <property type="match status" value="1"/>
</dbReference>
<dbReference type="SUPFAM" id="SSF140864">
    <property type="entry name" value="TROVE domain-like"/>
    <property type="match status" value="1"/>
</dbReference>
<dbReference type="Pfam" id="PF25048">
    <property type="entry name" value="Beta-prop_TEP1_C"/>
    <property type="match status" value="1"/>
</dbReference>
<dbReference type="GeneID" id="105889455"/>
<dbReference type="KEGG" id="char:105889455"/>
<evidence type="ECO:0000313" key="7">
    <source>
        <dbReference type="Proteomes" id="UP000515152"/>
    </source>
</evidence>
<dbReference type="SMART" id="SM00320">
    <property type="entry name" value="WD40"/>
    <property type="match status" value="17"/>
</dbReference>
<dbReference type="SUPFAM" id="SSF52540">
    <property type="entry name" value="P-loop containing nucleoside triphosphate hydrolases"/>
    <property type="match status" value="1"/>
</dbReference>
<dbReference type="InterPro" id="IPR015943">
    <property type="entry name" value="WD40/YVTN_repeat-like_dom_sf"/>
</dbReference>
<dbReference type="PROSITE" id="PS50837">
    <property type="entry name" value="NACHT"/>
    <property type="match status" value="1"/>
</dbReference>
<feature type="compositionally biased region" description="Basic and acidic residues" evidence="4">
    <location>
        <begin position="150"/>
        <end position="159"/>
    </location>
</feature>
<evidence type="ECO:0000256" key="2">
    <source>
        <dbReference type="ARBA" id="ARBA00022737"/>
    </source>
</evidence>
<dbReference type="RefSeq" id="XP_012670747.2">
    <property type="nucleotide sequence ID" value="XM_012815293.3"/>
</dbReference>
<dbReference type="InterPro" id="IPR036322">
    <property type="entry name" value="WD40_repeat_dom_sf"/>
</dbReference>
<dbReference type="InterPro" id="IPR007111">
    <property type="entry name" value="NACHT_NTPase"/>
</dbReference>
<dbReference type="PANTHER" id="PTHR44791:SF1">
    <property type="entry name" value="TELOMERASE PROTEIN COMPONENT 1"/>
    <property type="match status" value="1"/>
</dbReference>
<feature type="compositionally biased region" description="Polar residues" evidence="4">
    <location>
        <begin position="161"/>
        <end position="172"/>
    </location>
</feature>
<dbReference type="GO" id="GO:0003720">
    <property type="term" value="F:telomerase activity"/>
    <property type="evidence" value="ECO:0007669"/>
    <property type="project" value="TreeGrafter"/>
</dbReference>
<feature type="repeat" description="WD" evidence="3">
    <location>
        <begin position="2070"/>
        <end position="2111"/>
    </location>
</feature>
<feature type="repeat" description="WD" evidence="3">
    <location>
        <begin position="1830"/>
        <end position="1863"/>
    </location>
</feature>
<dbReference type="PRINTS" id="PR00320">
    <property type="entry name" value="GPROTEINBRPT"/>
</dbReference>
<dbReference type="SUPFAM" id="SSF50978">
    <property type="entry name" value="WD40 repeat-like"/>
    <property type="match status" value="3"/>
</dbReference>
<dbReference type="InterPro" id="IPR036465">
    <property type="entry name" value="vWFA_dom_sf"/>
</dbReference>
<evidence type="ECO:0000256" key="1">
    <source>
        <dbReference type="ARBA" id="ARBA00022574"/>
    </source>
</evidence>
<dbReference type="PROSITE" id="PS50988">
    <property type="entry name" value="TROVE"/>
    <property type="match status" value="1"/>
</dbReference>
<dbReference type="InterPro" id="IPR056828">
    <property type="entry name" value="Beta-prop_TEP1_C"/>
</dbReference>
<evidence type="ECO:0000259" key="5">
    <source>
        <dbReference type="PROSITE" id="PS50837"/>
    </source>
</evidence>